<protein>
    <submittedName>
        <fullName evidence="1">Uncharacterized protein</fullName>
    </submittedName>
</protein>
<dbReference type="AlphaFoldDB" id="A0A645F1R3"/>
<gene>
    <name evidence="1" type="ORF">SDC9_155530</name>
</gene>
<comment type="caution">
    <text evidence="1">The sequence shown here is derived from an EMBL/GenBank/DDBJ whole genome shotgun (WGS) entry which is preliminary data.</text>
</comment>
<name>A0A645F1R3_9ZZZZ</name>
<dbReference type="EMBL" id="VSSQ01054274">
    <property type="protein sequence ID" value="MPN08248.1"/>
    <property type="molecule type" value="Genomic_DNA"/>
</dbReference>
<sequence length="157" mass="17880">MEKNNVPLPPLKALACPSKPLPDWDGTYSGLRWNTYGVWNLSEYLDEPYRRTMADGSQFYVLARIPSPSRMTMLADTLNNQNKQSYTFFHFQNLMSQPLVSFRHGSRVNVWYPDGHAAGRSAGEFKTDMFDCLTNPAVKPWSGIRAYGTDYGTPFIL</sequence>
<proteinExistence type="predicted"/>
<reference evidence="1" key="1">
    <citation type="submission" date="2019-08" db="EMBL/GenBank/DDBJ databases">
        <authorList>
            <person name="Kucharzyk K."/>
            <person name="Murdoch R.W."/>
            <person name="Higgins S."/>
            <person name="Loffler F."/>
        </authorList>
    </citation>
    <scope>NUCLEOTIDE SEQUENCE</scope>
</reference>
<accession>A0A645F1R3</accession>
<evidence type="ECO:0000313" key="1">
    <source>
        <dbReference type="EMBL" id="MPN08248.1"/>
    </source>
</evidence>
<organism evidence="1">
    <name type="scientific">bioreactor metagenome</name>
    <dbReference type="NCBI Taxonomy" id="1076179"/>
    <lineage>
        <taxon>unclassified sequences</taxon>
        <taxon>metagenomes</taxon>
        <taxon>ecological metagenomes</taxon>
    </lineage>
</organism>